<comment type="function">
    <text evidence="11">Key component of the proton channel; it plays a direct role in the translocation of protons across the membrane.</text>
</comment>
<dbReference type="PRINTS" id="PR00123">
    <property type="entry name" value="ATPASEA"/>
</dbReference>
<evidence type="ECO:0000256" key="8">
    <source>
        <dbReference type="ARBA" id="ARBA00023065"/>
    </source>
</evidence>
<feature type="transmembrane region" description="Helical" evidence="11">
    <location>
        <begin position="102"/>
        <end position="121"/>
    </location>
</feature>
<dbReference type="GO" id="GO:0042777">
    <property type="term" value="P:proton motive force-driven plasma membrane ATP synthesis"/>
    <property type="evidence" value="ECO:0007669"/>
    <property type="project" value="TreeGrafter"/>
</dbReference>
<dbReference type="InterPro" id="IPR000568">
    <property type="entry name" value="ATP_synth_F0_asu"/>
</dbReference>
<evidence type="ECO:0000256" key="4">
    <source>
        <dbReference type="ARBA" id="ARBA00022547"/>
    </source>
</evidence>
<evidence type="ECO:0000313" key="12">
    <source>
        <dbReference type="EMBL" id="SJZ39643.1"/>
    </source>
</evidence>
<dbReference type="CDD" id="cd00310">
    <property type="entry name" value="ATP-synt_Fo_a_6"/>
    <property type="match status" value="1"/>
</dbReference>
<keyword evidence="11" id="KW-1003">Cell membrane</keyword>
<dbReference type="GO" id="GO:0045259">
    <property type="term" value="C:proton-transporting ATP synthase complex"/>
    <property type="evidence" value="ECO:0007669"/>
    <property type="project" value="UniProtKB-KW"/>
</dbReference>
<dbReference type="AlphaFoldDB" id="A0A1T4KBD3"/>
<dbReference type="SUPFAM" id="SSF81336">
    <property type="entry name" value="F1F0 ATP synthase subunit A"/>
    <property type="match status" value="1"/>
</dbReference>
<dbReference type="STRING" id="118967.SAMN02745191_0450"/>
<dbReference type="InterPro" id="IPR035908">
    <property type="entry name" value="F0_ATP_A_sf"/>
</dbReference>
<dbReference type="GO" id="GO:0005886">
    <property type="term" value="C:plasma membrane"/>
    <property type="evidence" value="ECO:0007669"/>
    <property type="project" value="UniProtKB-SubCell"/>
</dbReference>
<proteinExistence type="inferred from homology"/>
<feature type="transmembrane region" description="Helical" evidence="11">
    <location>
        <begin position="133"/>
        <end position="153"/>
    </location>
</feature>
<protein>
    <recommendedName>
        <fullName evidence="11">ATP synthase subunit a</fullName>
    </recommendedName>
    <alternativeName>
        <fullName evidence="11">ATP synthase F0 sector subunit a</fullName>
    </alternativeName>
    <alternativeName>
        <fullName evidence="11">F-ATPase subunit 6</fullName>
    </alternativeName>
</protein>
<gene>
    <name evidence="11" type="primary">atpB</name>
    <name evidence="12" type="ORF">SAMN02745191_0450</name>
</gene>
<dbReference type="RefSeq" id="WP_078710888.1">
    <property type="nucleotide sequence ID" value="NZ_FUWY01000001.1"/>
</dbReference>
<sequence length="238" mass="26531">MIGTIHLTLQKEVPYIILIVALLCVSFVWIGNKIKKTDPLEKPKGIVMLACWLVELIDNTVGSTVDKKHVRRLAPYIGTIAIYIFLSNISGLFGIFTPTQNYSVTLTLALITWIMIQYTSIKENGFKAYLHGYIEPFAFLIIPNIFGRIAPLISMSLRLFGNVISGAIIMSLVYTFTGFISSTILGLFSASGLDFLNFLGPLLAPVLHAYFDVFSGFIQMFIFITLTMVFIGNELPQE</sequence>
<name>A0A1T4KBD3_9FIRM</name>
<dbReference type="PANTHER" id="PTHR42823:SF3">
    <property type="entry name" value="ATP SYNTHASE SUBUNIT A, CHLOROPLASTIC"/>
    <property type="match status" value="1"/>
</dbReference>
<dbReference type="PANTHER" id="PTHR42823">
    <property type="entry name" value="ATP SYNTHASE SUBUNIT A, CHLOROPLASTIC"/>
    <property type="match status" value="1"/>
</dbReference>
<evidence type="ECO:0000256" key="11">
    <source>
        <dbReference type="HAMAP-Rule" id="MF_01393"/>
    </source>
</evidence>
<dbReference type="InterPro" id="IPR023011">
    <property type="entry name" value="ATP_synth_F0_asu_AS"/>
</dbReference>
<feature type="transmembrane region" description="Helical" evidence="11">
    <location>
        <begin position="73"/>
        <end position="96"/>
    </location>
</feature>
<dbReference type="OrthoDB" id="9809130at2"/>
<evidence type="ECO:0000256" key="7">
    <source>
        <dbReference type="ARBA" id="ARBA00022989"/>
    </source>
</evidence>
<comment type="similarity">
    <text evidence="2 11">Belongs to the ATPase A chain family.</text>
</comment>
<comment type="subcellular location">
    <subcellularLocation>
        <location evidence="11">Cell membrane</location>
        <topology evidence="11">Multi-pass membrane protein</topology>
    </subcellularLocation>
    <subcellularLocation>
        <location evidence="1">Membrane</location>
        <topology evidence="1">Multi-pass membrane protein</topology>
    </subcellularLocation>
</comment>
<evidence type="ECO:0000256" key="6">
    <source>
        <dbReference type="ARBA" id="ARBA00022781"/>
    </source>
</evidence>
<keyword evidence="4 11" id="KW-0138">CF(0)</keyword>
<keyword evidence="5 11" id="KW-0812">Transmembrane</keyword>
<keyword evidence="7 11" id="KW-1133">Transmembrane helix</keyword>
<keyword evidence="6 11" id="KW-0375">Hydrogen ion transport</keyword>
<keyword evidence="3 11" id="KW-0813">Transport</keyword>
<evidence type="ECO:0000313" key="13">
    <source>
        <dbReference type="Proteomes" id="UP000243297"/>
    </source>
</evidence>
<evidence type="ECO:0000256" key="3">
    <source>
        <dbReference type="ARBA" id="ARBA00022448"/>
    </source>
</evidence>
<dbReference type="GO" id="GO:0046933">
    <property type="term" value="F:proton-transporting ATP synthase activity, rotational mechanism"/>
    <property type="evidence" value="ECO:0007669"/>
    <property type="project" value="UniProtKB-UniRule"/>
</dbReference>
<keyword evidence="9 11" id="KW-0472">Membrane</keyword>
<dbReference type="Gene3D" id="1.20.120.220">
    <property type="entry name" value="ATP synthase, F0 complex, subunit A"/>
    <property type="match status" value="1"/>
</dbReference>
<evidence type="ECO:0000256" key="9">
    <source>
        <dbReference type="ARBA" id="ARBA00023136"/>
    </source>
</evidence>
<dbReference type="Pfam" id="PF00119">
    <property type="entry name" value="ATP-synt_A"/>
    <property type="match status" value="1"/>
</dbReference>
<evidence type="ECO:0000256" key="1">
    <source>
        <dbReference type="ARBA" id="ARBA00004141"/>
    </source>
</evidence>
<keyword evidence="8 11" id="KW-0406">Ion transport</keyword>
<feature type="transmembrane region" description="Helical" evidence="11">
    <location>
        <begin position="13"/>
        <end position="32"/>
    </location>
</feature>
<evidence type="ECO:0000256" key="2">
    <source>
        <dbReference type="ARBA" id="ARBA00006810"/>
    </source>
</evidence>
<dbReference type="PROSITE" id="PS00449">
    <property type="entry name" value="ATPASE_A"/>
    <property type="match status" value="1"/>
</dbReference>
<reference evidence="13" key="1">
    <citation type="submission" date="2017-02" db="EMBL/GenBank/DDBJ databases">
        <authorList>
            <person name="Varghese N."/>
            <person name="Submissions S."/>
        </authorList>
    </citation>
    <scope>NUCLEOTIDE SEQUENCE [LARGE SCALE GENOMIC DNA]</scope>
    <source>
        <strain evidence="13">ATCC 25662</strain>
    </source>
</reference>
<organism evidence="12 13">
    <name type="scientific">Anaerorhabdus furcosa</name>
    <dbReference type="NCBI Taxonomy" id="118967"/>
    <lineage>
        <taxon>Bacteria</taxon>
        <taxon>Bacillati</taxon>
        <taxon>Bacillota</taxon>
        <taxon>Erysipelotrichia</taxon>
        <taxon>Erysipelotrichales</taxon>
        <taxon>Erysipelotrichaceae</taxon>
        <taxon>Anaerorhabdus</taxon>
    </lineage>
</organism>
<keyword evidence="10 11" id="KW-0066">ATP synthesis</keyword>
<evidence type="ECO:0000256" key="10">
    <source>
        <dbReference type="ARBA" id="ARBA00023310"/>
    </source>
</evidence>
<dbReference type="HAMAP" id="MF_01393">
    <property type="entry name" value="ATP_synth_a_bact"/>
    <property type="match status" value="1"/>
</dbReference>
<feature type="transmembrane region" description="Helical" evidence="11">
    <location>
        <begin position="213"/>
        <end position="232"/>
    </location>
</feature>
<dbReference type="InterPro" id="IPR045082">
    <property type="entry name" value="ATP_syn_F0_a_bact/chloroplast"/>
</dbReference>
<keyword evidence="13" id="KW-1185">Reference proteome</keyword>
<dbReference type="Proteomes" id="UP000243297">
    <property type="component" value="Unassembled WGS sequence"/>
</dbReference>
<accession>A0A1T4KBD3</accession>
<dbReference type="EMBL" id="FUWY01000001">
    <property type="protein sequence ID" value="SJZ39643.1"/>
    <property type="molecule type" value="Genomic_DNA"/>
</dbReference>
<evidence type="ECO:0000256" key="5">
    <source>
        <dbReference type="ARBA" id="ARBA00022692"/>
    </source>
</evidence>